<comment type="similarity">
    <text evidence="3">Belongs to the Nudix hydrolase family.</text>
</comment>
<dbReference type="InterPro" id="IPR020476">
    <property type="entry name" value="Nudix_hydrolase"/>
</dbReference>
<dbReference type="PANTHER" id="PTHR43046">
    <property type="entry name" value="GDP-MANNOSE MANNOSYL HYDROLASE"/>
    <property type="match status" value="1"/>
</dbReference>
<evidence type="ECO:0000256" key="2">
    <source>
        <dbReference type="ARBA" id="ARBA00022801"/>
    </source>
</evidence>
<dbReference type="Gene3D" id="3.90.79.10">
    <property type="entry name" value="Nucleoside Triphosphate Pyrophosphohydrolase"/>
    <property type="match status" value="1"/>
</dbReference>
<evidence type="ECO:0000313" key="5">
    <source>
        <dbReference type="EMBL" id="MFC7322785.1"/>
    </source>
</evidence>
<comment type="caution">
    <text evidence="5">The sequence shown here is derived from an EMBL/GenBank/DDBJ whole genome shotgun (WGS) entry which is preliminary data.</text>
</comment>
<dbReference type="SUPFAM" id="SSF55811">
    <property type="entry name" value="Nudix"/>
    <property type="match status" value="1"/>
</dbReference>
<sequence length="153" mass="17614">MGYVEDLRKLVGKRPLILVGSVVVIVNEQGDILLQQRTFPKEVWGLPGGLMELGETTEEAAEREVFEETRLRINQLKLINIYSGKEYYTVAENGDEFYSVTTAYYTATYEGELIANQEEAYDCRFISADNLPDKMIRSHKRIIEDYLKNHVVK</sequence>
<dbReference type="PRINTS" id="PR00502">
    <property type="entry name" value="NUDIXFAMILY"/>
</dbReference>
<dbReference type="EMBL" id="JBHTBY010000017">
    <property type="protein sequence ID" value="MFC7322785.1"/>
    <property type="molecule type" value="Genomic_DNA"/>
</dbReference>
<dbReference type="InterPro" id="IPR015797">
    <property type="entry name" value="NUDIX_hydrolase-like_dom_sf"/>
</dbReference>
<feature type="domain" description="Nudix hydrolase" evidence="4">
    <location>
        <begin position="15"/>
        <end position="149"/>
    </location>
</feature>
<dbReference type="Proteomes" id="UP001596494">
    <property type="component" value="Unassembled WGS sequence"/>
</dbReference>
<evidence type="ECO:0000256" key="1">
    <source>
        <dbReference type="ARBA" id="ARBA00001946"/>
    </source>
</evidence>
<name>A0ABW2K7I9_9BACI</name>
<reference evidence="6" key="1">
    <citation type="journal article" date="2019" name="Int. J. Syst. Evol. Microbiol.">
        <title>The Global Catalogue of Microorganisms (GCM) 10K type strain sequencing project: providing services to taxonomists for standard genome sequencing and annotation.</title>
        <authorList>
            <consortium name="The Broad Institute Genomics Platform"/>
            <consortium name="The Broad Institute Genome Sequencing Center for Infectious Disease"/>
            <person name="Wu L."/>
            <person name="Ma J."/>
        </authorList>
    </citation>
    <scope>NUCLEOTIDE SEQUENCE [LARGE SCALE GENOMIC DNA]</scope>
    <source>
        <strain evidence="6">CCUG 73951</strain>
    </source>
</reference>
<organism evidence="5 6">
    <name type="scientific">Halobacillus campisalis</name>
    <dbReference type="NCBI Taxonomy" id="435909"/>
    <lineage>
        <taxon>Bacteria</taxon>
        <taxon>Bacillati</taxon>
        <taxon>Bacillota</taxon>
        <taxon>Bacilli</taxon>
        <taxon>Bacillales</taxon>
        <taxon>Bacillaceae</taxon>
        <taxon>Halobacillus</taxon>
    </lineage>
</organism>
<dbReference type="InterPro" id="IPR020084">
    <property type="entry name" value="NUDIX_hydrolase_CS"/>
</dbReference>
<dbReference type="CDD" id="cd04677">
    <property type="entry name" value="NUDIX_Hydrolase"/>
    <property type="match status" value="1"/>
</dbReference>
<gene>
    <name evidence="5" type="ORF">ACFQMN_18120</name>
</gene>
<comment type="cofactor">
    <cofactor evidence="1">
        <name>Mg(2+)</name>
        <dbReference type="ChEBI" id="CHEBI:18420"/>
    </cofactor>
</comment>
<accession>A0ABW2K7I9</accession>
<protein>
    <submittedName>
        <fullName evidence="5">NUDIX hydrolase</fullName>
    </submittedName>
</protein>
<evidence type="ECO:0000313" key="6">
    <source>
        <dbReference type="Proteomes" id="UP001596494"/>
    </source>
</evidence>
<dbReference type="PANTHER" id="PTHR43046:SF2">
    <property type="entry name" value="8-OXO-DGTP DIPHOSPHATASE-RELATED"/>
    <property type="match status" value="1"/>
</dbReference>
<dbReference type="Pfam" id="PF00293">
    <property type="entry name" value="NUDIX"/>
    <property type="match status" value="1"/>
</dbReference>
<dbReference type="PROSITE" id="PS51462">
    <property type="entry name" value="NUDIX"/>
    <property type="match status" value="1"/>
</dbReference>
<keyword evidence="6" id="KW-1185">Reference proteome</keyword>
<keyword evidence="2 3" id="KW-0378">Hydrolase</keyword>
<evidence type="ECO:0000256" key="3">
    <source>
        <dbReference type="RuleBase" id="RU003476"/>
    </source>
</evidence>
<evidence type="ECO:0000259" key="4">
    <source>
        <dbReference type="PROSITE" id="PS51462"/>
    </source>
</evidence>
<dbReference type="RefSeq" id="WP_289215146.1">
    <property type="nucleotide sequence ID" value="NZ_JAPVRC010000002.1"/>
</dbReference>
<dbReference type="InterPro" id="IPR000086">
    <property type="entry name" value="NUDIX_hydrolase_dom"/>
</dbReference>
<dbReference type="GO" id="GO:0016787">
    <property type="term" value="F:hydrolase activity"/>
    <property type="evidence" value="ECO:0007669"/>
    <property type="project" value="UniProtKB-KW"/>
</dbReference>
<dbReference type="PROSITE" id="PS00893">
    <property type="entry name" value="NUDIX_BOX"/>
    <property type="match status" value="1"/>
</dbReference>
<proteinExistence type="inferred from homology"/>